<accession>M2MZL1</accession>
<dbReference type="EMBL" id="KB445562">
    <property type="protein sequence ID" value="EMC92104.1"/>
    <property type="molecule type" value="Genomic_DNA"/>
</dbReference>
<keyword evidence="3" id="KW-1185">Reference proteome</keyword>
<dbReference type="eggNOG" id="ENOG502SIWG">
    <property type="taxonomic scope" value="Eukaryota"/>
</dbReference>
<evidence type="ECO:0000313" key="2">
    <source>
        <dbReference type="EMBL" id="EMC92104.1"/>
    </source>
</evidence>
<gene>
    <name evidence="2" type="ORF">BAUCODRAFT_276228</name>
</gene>
<dbReference type="Proteomes" id="UP000011761">
    <property type="component" value="Unassembled WGS sequence"/>
</dbReference>
<sequence>MQRASPLQQPRTAEMTPSDYDADPSWRSKPVTPAQLLVHDLCLEAWRRDIGPFLEINEHSTPALVPEVAAKTTSKGNVRAAEATRSPIEKQKFISLRESNGWTRLLRLRKRQRDLLLGNTAKRY</sequence>
<feature type="compositionally biased region" description="Polar residues" evidence="1">
    <location>
        <begin position="1"/>
        <end position="11"/>
    </location>
</feature>
<dbReference type="OrthoDB" id="5430750at2759"/>
<dbReference type="RefSeq" id="XP_007680597.1">
    <property type="nucleotide sequence ID" value="XM_007682407.1"/>
</dbReference>
<name>M2MZL1_BAUPA</name>
<evidence type="ECO:0000256" key="1">
    <source>
        <dbReference type="SAM" id="MobiDB-lite"/>
    </source>
</evidence>
<protein>
    <submittedName>
        <fullName evidence="2">Uncharacterized protein</fullName>
    </submittedName>
</protein>
<feature type="region of interest" description="Disordered" evidence="1">
    <location>
        <begin position="1"/>
        <end position="27"/>
    </location>
</feature>
<reference evidence="2 3" key="1">
    <citation type="journal article" date="2012" name="PLoS Pathog.">
        <title>Diverse lifestyles and strategies of plant pathogenesis encoded in the genomes of eighteen Dothideomycetes fungi.</title>
        <authorList>
            <person name="Ohm R.A."/>
            <person name="Feau N."/>
            <person name="Henrissat B."/>
            <person name="Schoch C.L."/>
            <person name="Horwitz B.A."/>
            <person name="Barry K.W."/>
            <person name="Condon B.J."/>
            <person name="Copeland A.C."/>
            <person name="Dhillon B."/>
            <person name="Glaser F."/>
            <person name="Hesse C.N."/>
            <person name="Kosti I."/>
            <person name="LaButti K."/>
            <person name="Lindquist E.A."/>
            <person name="Lucas S."/>
            <person name="Salamov A.A."/>
            <person name="Bradshaw R.E."/>
            <person name="Ciuffetti L."/>
            <person name="Hamelin R.C."/>
            <person name="Kema G.H.J."/>
            <person name="Lawrence C."/>
            <person name="Scott J.A."/>
            <person name="Spatafora J.W."/>
            <person name="Turgeon B.G."/>
            <person name="de Wit P.J.G.M."/>
            <person name="Zhong S."/>
            <person name="Goodwin S.B."/>
            <person name="Grigoriev I.V."/>
        </authorList>
    </citation>
    <scope>NUCLEOTIDE SEQUENCE [LARGE SCALE GENOMIC DNA]</scope>
    <source>
        <strain evidence="2 3">UAMH 10762</strain>
    </source>
</reference>
<evidence type="ECO:0000313" key="3">
    <source>
        <dbReference type="Proteomes" id="UP000011761"/>
    </source>
</evidence>
<dbReference type="KEGG" id="bcom:BAUCODRAFT_276228"/>
<dbReference type="AlphaFoldDB" id="M2MZL1"/>
<dbReference type="GeneID" id="19110602"/>
<proteinExistence type="predicted"/>
<dbReference type="HOGENOM" id="CLU_2003476_0_0_1"/>
<organism evidence="2 3">
    <name type="scientific">Baudoinia panamericana (strain UAMH 10762)</name>
    <name type="common">Angels' share fungus</name>
    <name type="synonym">Baudoinia compniacensis (strain UAMH 10762)</name>
    <dbReference type="NCBI Taxonomy" id="717646"/>
    <lineage>
        <taxon>Eukaryota</taxon>
        <taxon>Fungi</taxon>
        <taxon>Dikarya</taxon>
        <taxon>Ascomycota</taxon>
        <taxon>Pezizomycotina</taxon>
        <taxon>Dothideomycetes</taxon>
        <taxon>Dothideomycetidae</taxon>
        <taxon>Mycosphaerellales</taxon>
        <taxon>Teratosphaeriaceae</taxon>
        <taxon>Baudoinia</taxon>
    </lineage>
</organism>